<dbReference type="Proteomes" id="UP001057402">
    <property type="component" value="Chromosome 5"/>
</dbReference>
<name>A0ACB9QU05_9MYRT</name>
<gene>
    <name evidence="1" type="ORF">MLD38_018436</name>
</gene>
<evidence type="ECO:0000313" key="1">
    <source>
        <dbReference type="EMBL" id="KAI4370049.1"/>
    </source>
</evidence>
<keyword evidence="2" id="KW-1185">Reference proteome</keyword>
<proteinExistence type="predicted"/>
<comment type="caution">
    <text evidence="1">The sequence shown here is derived from an EMBL/GenBank/DDBJ whole genome shotgun (WGS) entry which is preliminary data.</text>
</comment>
<organism evidence="1 2">
    <name type="scientific">Melastoma candidum</name>
    <dbReference type="NCBI Taxonomy" id="119954"/>
    <lineage>
        <taxon>Eukaryota</taxon>
        <taxon>Viridiplantae</taxon>
        <taxon>Streptophyta</taxon>
        <taxon>Embryophyta</taxon>
        <taxon>Tracheophyta</taxon>
        <taxon>Spermatophyta</taxon>
        <taxon>Magnoliopsida</taxon>
        <taxon>eudicotyledons</taxon>
        <taxon>Gunneridae</taxon>
        <taxon>Pentapetalae</taxon>
        <taxon>rosids</taxon>
        <taxon>malvids</taxon>
        <taxon>Myrtales</taxon>
        <taxon>Melastomataceae</taxon>
        <taxon>Melastomatoideae</taxon>
        <taxon>Melastomateae</taxon>
        <taxon>Melastoma</taxon>
    </lineage>
</organism>
<evidence type="ECO:0000313" key="2">
    <source>
        <dbReference type="Proteomes" id="UP001057402"/>
    </source>
</evidence>
<reference evidence="2" key="1">
    <citation type="journal article" date="2023" name="Front. Plant Sci.">
        <title>Chromosomal-level genome assembly of Melastoma candidum provides insights into trichome evolution.</title>
        <authorList>
            <person name="Zhong Y."/>
            <person name="Wu W."/>
            <person name="Sun C."/>
            <person name="Zou P."/>
            <person name="Liu Y."/>
            <person name="Dai S."/>
            <person name="Zhou R."/>
        </authorList>
    </citation>
    <scope>NUCLEOTIDE SEQUENCE [LARGE SCALE GENOMIC DNA]</scope>
</reference>
<dbReference type="EMBL" id="CM042884">
    <property type="protein sequence ID" value="KAI4370049.1"/>
    <property type="molecule type" value="Genomic_DNA"/>
</dbReference>
<sequence length="128" mass="14344">MLQVSRVAVQFNITCSADKFYGIFRKNMGLLVQLFPEYVKGYKFVKGNEFGNGAVVIWNYDLGSPATMKGRHDSNDATRTITLTVLGGDVLDKYKSFVAKLQVDPGVTKWSIEFEKISPNTPNPNEFL</sequence>
<protein>
    <submittedName>
        <fullName evidence="1">Uncharacterized protein</fullName>
    </submittedName>
</protein>
<accession>A0ACB9QU05</accession>